<dbReference type="Pfam" id="PF06580">
    <property type="entry name" value="His_kinase"/>
    <property type="match status" value="1"/>
</dbReference>
<evidence type="ECO:0000313" key="4">
    <source>
        <dbReference type="Proteomes" id="UP000029444"/>
    </source>
</evidence>
<dbReference type="Gene3D" id="3.30.565.10">
    <property type="entry name" value="Histidine kinase-like ATPase, C-terminal domain"/>
    <property type="match status" value="1"/>
</dbReference>
<feature type="domain" description="Signal transduction histidine kinase internal region" evidence="2">
    <location>
        <begin position="159"/>
        <end position="236"/>
    </location>
</feature>
<organism evidence="3 4">
    <name type="scientific">Alcanivorax nanhaiticus</name>
    <dbReference type="NCBI Taxonomy" id="1177154"/>
    <lineage>
        <taxon>Bacteria</taxon>
        <taxon>Pseudomonadati</taxon>
        <taxon>Pseudomonadota</taxon>
        <taxon>Gammaproteobacteria</taxon>
        <taxon>Oceanospirillales</taxon>
        <taxon>Alcanivoracaceae</taxon>
        <taxon>Alcanivorax</taxon>
    </lineage>
</organism>
<feature type="transmembrane region" description="Helical" evidence="1">
    <location>
        <begin position="84"/>
        <end position="107"/>
    </location>
</feature>
<dbReference type="SUPFAM" id="SSF55874">
    <property type="entry name" value="ATPase domain of HSP90 chaperone/DNA topoisomerase II/histidine kinase"/>
    <property type="match status" value="1"/>
</dbReference>
<gene>
    <name evidence="3" type="ORF">Y5S_03157</name>
</gene>
<feature type="transmembrane region" description="Helical" evidence="1">
    <location>
        <begin position="21"/>
        <end position="43"/>
    </location>
</feature>
<dbReference type="EMBL" id="ARXV01000016">
    <property type="protein sequence ID" value="KGD63521.1"/>
    <property type="molecule type" value="Genomic_DNA"/>
</dbReference>
<dbReference type="PANTHER" id="PTHR34220:SF7">
    <property type="entry name" value="SENSOR HISTIDINE KINASE YPDA"/>
    <property type="match status" value="1"/>
</dbReference>
<feature type="transmembrane region" description="Helical" evidence="1">
    <location>
        <begin position="49"/>
        <end position="72"/>
    </location>
</feature>
<protein>
    <submittedName>
        <fullName evidence="3">Two-component system sensor protein, alginate biosynthesis</fullName>
    </submittedName>
</protein>
<dbReference type="Proteomes" id="UP000029444">
    <property type="component" value="Unassembled WGS sequence"/>
</dbReference>
<evidence type="ECO:0000256" key="1">
    <source>
        <dbReference type="SAM" id="Phobius"/>
    </source>
</evidence>
<dbReference type="AlphaFoldDB" id="A0A095SG02"/>
<dbReference type="PATRIC" id="fig|1177154.3.peg.3199"/>
<keyword evidence="1" id="KW-1133">Transmembrane helix</keyword>
<dbReference type="eggNOG" id="COG2972">
    <property type="taxonomic scope" value="Bacteria"/>
</dbReference>
<dbReference type="GO" id="GO:0016020">
    <property type="term" value="C:membrane"/>
    <property type="evidence" value="ECO:0007669"/>
    <property type="project" value="InterPro"/>
</dbReference>
<keyword evidence="4" id="KW-1185">Reference proteome</keyword>
<proteinExistence type="predicted"/>
<dbReference type="InterPro" id="IPR010559">
    <property type="entry name" value="Sig_transdc_His_kin_internal"/>
</dbReference>
<evidence type="ECO:0000259" key="2">
    <source>
        <dbReference type="Pfam" id="PF06580"/>
    </source>
</evidence>
<comment type="caution">
    <text evidence="3">The sequence shown here is derived from an EMBL/GenBank/DDBJ whole genome shotgun (WGS) entry which is preliminary data.</text>
</comment>
<dbReference type="STRING" id="1177154.Y5S_03157"/>
<keyword evidence="1" id="KW-0472">Membrane</keyword>
<reference evidence="3 4" key="1">
    <citation type="submission" date="2012-09" db="EMBL/GenBank/DDBJ databases">
        <title>Genome Sequence of alkane-degrading Bacterium Alcanivorax sp. 19-m-6.</title>
        <authorList>
            <person name="Lai Q."/>
            <person name="Shao Z."/>
        </authorList>
    </citation>
    <scope>NUCLEOTIDE SEQUENCE [LARGE SCALE GENOMIC DNA]</scope>
    <source>
        <strain evidence="3 4">19-m-6</strain>
    </source>
</reference>
<dbReference type="GO" id="GO:0000155">
    <property type="term" value="F:phosphorelay sensor kinase activity"/>
    <property type="evidence" value="ECO:0007669"/>
    <property type="project" value="InterPro"/>
</dbReference>
<name>A0A095SG02_9GAMM</name>
<dbReference type="PANTHER" id="PTHR34220">
    <property type="entry name" value="SENSOR HISTIDINE KINASE YPDA"/>
    <property type="match status" value="1"/>
</dbReference>
<feature type="transmembrane region" description="Helical" evidence="1">
    <location>
        <begin position="119"/>
        <end position="143"/>
    </location>
</feature>
<sequence>MAAMEEQPSSSFLPDLCSTRAVLVVVVVAELLALVVTLVATYYDAFSLARLATTSLFVQWVGLTSAALVCQLRARLNRLASQWAAVAVVLLVVVDTLVFSVVTGLVLRWVEGVLPLAPVWNAEILVNGLIAAIITGLVMRYFYVQEQLREKGQAELQSRIQALQSRIRPHFLFNSMNIISSLIAVDPDAAEQVVEDLSVLFRASLKSTGSEASLEDELELCRRYIHIEQLRMGDRLSVEWDIQVDATKVPIPLLTLQPLLENAIYHGIQPLAAGGLVTIRAVEQGDILLLSVSNPKPSGDGHHKGNRMALENIRHRLEALYGDQVAVEARPQEKEYEIEIRYPLQR</sequence>
<accession>A0A095SG02</accession>
<evidence type="ECO:0000313" key="3">
    <source>
        <dbReference type="EMBL" id="KGD63521.1"/>
    </source>
</evidence>
<keyword evidence="1" id="KW-0812">Transmembrane</keyword>
<dbReference type="InterPro" id="IPR036890">
    <property type="entry name" value="HATPase_C_sf"/>
</dbReference>
<dbReference type="RefSeq" id="WP_052041656.1">
    <property type="nucleotide sequence ID" value="NZ_ARXV01000016.1"/>
</dbReference>
<dbReference type="InterPro" id="IPR050640">
    <property type="entry name" value="Bact_2-comp_sensor_kinase"/>
</dbReference>